<evidence type="ECO:0000259" key="3">
    <source>
        <dbReference type="PROSITE" id="PS51272"/>
    </source>
</evidence>
<evidence type="ECO:0000313" key="5">
    <source>
        <dbReference type="Proteomes" id="UP000628736"/>
    </source>
</evidence>
<keyword evidence="2" id="KW-0732">Signal</keyword>
<dbReference type="Pfam" id="PF00395">
    <property type="entry name" value="SLH"/>
    <property type="match status" value="1"/>
</dbReference>
<feature type="chain" id="PRO_5035267536" evidence="2">
    <location>
        <begin position="27"/>
        <end position="617"/>
    </location>
</feature>
<dbReference type="RefSeq" id="WP_186852998.1">
    <property type="nucleotide sequence ID" value="NZ_JACOPO010000006.1"/>
</dbReference>
<accession>A0A8J6MDG2</accession>
<keyword evidence="1" id="KW-0677">Repeat</keyword>
<sequence>MKSTRLLSALLAACLSLSLLCTGSLAVSDSAKLETIQVLGILSGDGSGNLNLSSSVTRAQFVTMMVAASSHKDAVGSYGSSLFKDLKGDHWASPYVKVAVEQGWMSGYVDGTFRPDQGITLEEGCTALLRLLGYDSSTLTGAYPTAQLSKASALGLLDDVGAVQGQQLTRQDCVDLFYNALTAQNSAGTIYGTTLGYTVTNGQVDYSALVTADTKGPYVAESGALSLSFTPSSVYYNGALSSLSSVQQYDVYYYNANMKTVWIYHDRVTGTLTGVSPSKSAPTSATVAGVSYDIGTSEATYQLSSQGSFQEGDLVTLLLGMNGEIISVLDAQESEATYYGSVVSSVKGASSSSTSSSSTTSAQVTTQVACTDGVVRTFYHSGSALNTGRLVTVSVTQSGTKVTSLSNKKLEGSVSKDGSSFAGHDFADGVQILDTDENGGYARIYPSRLAGAKLSGDDVRYYSLDANGDIDRLVLHEVTGDTWEYVYVSSVVNNSSDMNISASYTYVQDGQTQTLNSSKLYSVKSGGAAMIYEDGQVSSMRQLSSETLDSVSSLSAMAGNQEYALAEDVQVLLRDGSKYYQTSLSQINGEGYRLTGWYDNLGCPAGERIRIIVATPR</sequence>
<dbReference type="EMBL" id="JACOPO010000006">
    <property type="protein sequence ID" value="MBC5723111.1"/>
    <property type="molecule type" value="Genomic_DNA"/>
</dbReference>
<organism evidence="4 5">
    <name type="scientific">Flintibacter hominis</name>
    <dbReference type="NCBI Taxonomy" id="2763048"/>
    <lineage>
        <taxon>Bacteria</taxon>
        <taxon>Bacillati</taxon>
        <taxon>Bacillota</taxon>
        <taxon>Clostridia</taxon>
        <taxon>Eubacteriales</taxon>
        <taxon>Flintibacter</taxon>
    </lineage>
</organism>
<evidence type="ECO:0000313" key="4">
    <source>
        <dbReference type="EMBL" id="MBC5723111.1"/>
    </source>
</evidence>
<name>A0A8J6MDG2_9FIRM</name>
<evidence type="ECO:0000256" key="2">
    <source>
        <dbReference type="SAM" id="SignalP"/>
    </source>
</evidence>
<evidence type="ECO:0000256" key="1">
    <source>
        <dbReference type="ARBA" id="ARBA00022737"/>
    </source>
</evidence>
<proteinExistence type="predicted"/>
<keyword evidence="5" id="KW-1185">Reference proteome</keyword>
<dbReference type="Proteomes" id="UP000628736">
    <property type="component" value="Unassembled WGS sequence"/>
</dbReference>
<feature type="domain" description="SLH" evidence="3">
    <location>
        <begin position="79"/>
        <end position="142"/>
    </location>
</feature>
<dbReference type="InterPro" id="IPR001119">
    <property type="entry name" value="SLH_dom"/>
</dbReference>
<comment type="caution">
    <text evidence="4">The sequence shown here is derived from an EMBL/GenBank/DDBJ whole genome shotgun (WGS) entry which is preliminary data.</text>
</comment>
<dbReference type="PROSITE" id="PS51272">
    <property type="entry name" value="SLH"/>
    <property type="match status" value="1"/>
</dbReference>
<reference evidence="4" key="1">
    <citation type="submission" date="2020-08" db="EMBL/GenBank/DDBJ databases">
        <title>Genome public.</title>
        <authorList>
            <person name="Liu C."/>
            <person name="Sun Q."/>
        </authorList>
    </citation>
    <scope>NUCLEOTIDE SEQUENCE</scope>
    <source>
        <strain evidence="4">NSJ-23</strain>
    </source>
</reference>
<dbReference type="AlphaFoldDB" id="A0A8J6MDG2"/>
<gene>
    <name evidence="4" type="ORF">H8S11_09820</name>
</gene>
<feature type="signal peptide" evidence="2">
    <location>
        <begin position="1"/>
        <end position="26"/>
    </location>
</feature>
<protein>
    <submittedName>
        <fullName evidence="4">S-layer homology domain-containing protein</fullName>
    </submittedName>
</protein>